<feature type="region of interest" description="Disordered" evidence="3">
    <location>
        <begin position="1327"/>
        <end position="1378"/>
    </location>
</feature>
<feature type="region of interest" description="Disordered" evidence="3">
    <location>
        <begin position="541"/>
        <end position="565"/>
    </location>
</feature>
<feature type="compositionally biased region" description="Gly residues" evidence="3">
    <location>
        <begin position="823"/>
        <end position="832"/>
    </location>
</feature>
<dbReference type="EMBL" id="LR798279">
    <property type="protein sequence ID" value="CAB5220043.1"/>
    <property type="molecule type" value="Genomic_DNA"/>
</dbReference>
<feature type="compositionally biased region" description="Low complexity" evidence="3">
    <location>
        <begin position="1328"/>
        <end position="1346"/>
    </location>
</feature>
<evidence type="ECO:0000256" key="1">
    <source>
        <dbReference type="ARBA" id="ARBA00004328"/>
    </source>
</evidence>
<evidence type="ECO:0000259" key="4">
    <source>
        <dbReference type="Pfam" id="PF13884"/>
    </source>
</evidence>
<comment type="subcellular location">
    <subcellularLocation>
        <location evidence="1">Virion</location>
    </subcellularLocation>
</comment>
<organism evidence="5">
    <name type="scientific">uncultured Caudovirales phage</name>
    <dbReference type="NCBI Taxonomy" id="2100421"/>
    <lineage>
        <taxon>Viruses</taxon>
        <taxon>Duplodnaviria</taxon>
        <taxon>Heunggongvirae</taxon>
        <taxon>Uroviricota</taxon>
        <taxon>Caudoviricetes</taxon>
        <taxon>Peduoviridae</taxon>
        <taxon>Maltschvirus</taxon>
        <taxon>Maltschvirus maltsch</taxon>
    </lineage>
</organism>
<reference evidence="5" key="1">
    <citation type="submission" date="2020-05" db="EMBL/GenBank/DDBJ databases">
        <authorList>
            <person name="Chiriac C."/>
            <person name="Salcher M."/>
            <person name="Ghai R."/>
            <person name="Kavagutti S V."/>
        </authorList>
    </citation>
    <scope>NUCLEOTIDE SEQUENCE</scope>
</reference>
<dbReference type="InterPro" id="IPR030392">
    <property type="entry name" value="S74_ICA"/>
</dbReference>
<evidence type="ECO:0000256" key="2">
    <source>
        <dbReference type="ARBA" id="ARBA00022732"/>
    </source>
</evidence>
<dbReference type="GO" id="GO:0098015">
    <property type="term" value="C:virus tail"/>
    <property type="evidence" value="ECO:0007669"/>
    <property type="project" value="UniProtKB-KW"/>
</dbReference>
<protein>
    <submittedName>
        <fullName evidence="5">LT_GEWL domain containing protein</fullName>
    </submittedName>
</protein>
<name>A0A6J7WYB7_9CAUD</name>
<dbReference type="Gene3D" id="1.10.530.10">
    <property type="match status" value="1"/>
</dbReference>
<feature type="domain" description="Peptidase S74" evidence="4">
    <location>
        <begin position="273"/>
        <end position="321"/>
    </location>
</feature>
<keyword evidence="2" id="KW-1227">Viral tail protein</keyword>
<sequence>MGGGGKSSTSSQTVSIPPEVLARYNAVNKRAEDTANQQFQPYTGEFVAGLDPSQQAGIANTNAAANQAQPAFQQGMDMTSGAARNVGPLTQQQIAYYQNPYTQAVVDPTIKALQQQQGQQLAGQQGQAIMGGAFGGDRANIARAQLQGQQSLGLSQAISPLYQQGYNTAVQTATGQQGVVASDLARQMQAGQQLANLGQGAQSAALQGAQAQIGAGTLGQQTQQASDTARYQQHLQQQGYPFQVAQFLANIAEGTGALSGSTTTTTQPAGFFSDERLKEDVKKIGKTNDGQPIYSYKYKGDDRTQIGLMAQDVEKRNPDAVGLMGGYKTVDYKKATEDSERPAKYAGGGLVPDGFDPSSMGGAVGSDMAGEGFARGGDAIGPYASAGLYSNARSYVPHEMKHPHAHHFAMGGTPYGSSYVPDAGPQQERKLMLPAALPSAPKTGLSSAMEMGKNISGMYTMGKSGLIGSAPTKDDPTGSAGLIGGQGSFSGQNAFSKLGDWLKPGAAHGGLIVGHEHYAAGGDVDPYEESKDPLKDVLHTQESAKHGSLSTPNAPQGGGSQSSGLGKMAGSLIGSAFGPFGSMAGGFLGGFLPFAEGGLIPRQGFAGDDGESGAVLPLDPAVVEAQPGLAPVVEEATPAVIPAKMKGLVVDRPSEPKYTPEELSKFGNASIQHIIGTESGGDPRARATTSSAAGLGQFTDSTARTVLQRHPEIAQGIDYNPKQRGFTATLPVEVQQAMIAAHAADQAGVLAKHGFEPTPQNIKANWFFGEAGGPAFLKGLQRDPSAPGHLLAGADQVNANQGVFFNKDGSPRTAQEVMDKLNAGGGGGGGRGPTPPGLIGRGMQPAPSESGEPGLIDKATSANFVVPALGFLGSMLASQRPTLGGALGEGLLGGTGAYMSQQKQQAEMAKGTFDLIKSRFTRGTDDNGNTFFFDTVRGQKVPASVVDATGAAMLRARGVNPADYGFSGTAIPQVPGIPAPSGGATSGAPAPAQPDAKITASGTVAPAQPGQPPAPPSQDWMSQPPEKANLFDRSEGELIAYAKTPQGAAHFGLAKTDRDPVVLQADINKRLAYAQNVLRTGDPEQKAAAEAERVQANKDQDRLNGYLKDAVGLQYSQNQELAKLDNQTTGEFNKEVIKRGEVYQLQKDNLKRLADIYSNYSAGRLADVKAQLTGVFSSLGIPQPADWASKTPNYDQAIKLATQQAFQAVSDNSLSRAPKDALGRASALTADPSKGIDPGAAYALIGRTLGEMEYIHDRDIAYRKAGRGVRPLDFVSDYNDKVDYKPYIAKAFNGPEAIPVGKGVTEDVRRSLGKTYGFEPRAYNEVNAPAGGQPAAAPAASAAPEPIRNLQGLEYSPRRNQYRDAQGNIYDASGKRVQ</sequence>
<accession>A0A6J7WYB7</accession>
<feature type="region of interest" description="Disordered" evidence="3">
    <location>
        <begin position="819"/>
        <end position="856"/>
    </location>
</feature>
<feature type="compositionally biased region" description="Low complexity" evidence="3">
    <location>
        <begin position="979"/>
        <end position="990"/>
    </location>
</feature>
<dbReference type="Pfam" id="PF13884">
    <property type="entry name" value="Peptidase_S74"/>
    <property type="match status" value="1"/>
</dbReference>
<proteinExistence type="predicted"/>
<feature type="region of interest" description="Disordered" evidence="3">
    <location>
        <begin position="975"/>
        <end position="1027"/>
    </location>
</feature>
<gene>
    <name evidence="5" type="ORF">UFOVP231_42</name>
</gene>
<keyword evidence="2" id="KW-0946">Virion</keyword>
<evidence type="ECO:0000256" key="3">
    <source>
        <dbReference type="SAM" id="MobiDB-lite"/>
    </source>
</evidence>
<evidence type="ECO:0000313" key="5">
    <source>
        <dbReference type="EMBL" id="CAB5220043.1"/>
    </source>
</evidence>